<accession>A0AAD5SVP6</accession>
<reference evidence="1" key="1">
    <citation type="submission" date="2020-05" db="EMBL/GenBank/DDBJ databases">
        <title>Phylogenomic resolution of chytrid fungi.</title>
        <authorList>
            <person name="Stajich J.E."/>
            <person name="Amses K."/>
            <person name="Simmons R."/>
            <person name="Seto K."/>
            <person name="Myers J."/>
            <person name="Bonds A."/>
            <person name="Quandt C.A."/>
            <person name="Barry K."/>
            <person name="Liu P."/>
            <person name="Grigoriev I."/>
            <person name="Longcore J.E."/>
            <person name="James T.Y."/>
        </authorList>
    </citation>
    <scope>NUCLEOTIDE SEQUENCE</scope>
    <source>
        <strain evidence="1">JEL0513</strain>
    </source>
</reference>
<protein>
    <recommendedName>
        <fullName evidence="3">Acyl-CoA thioesterase</fullName>
    </recommendedName>
</protein>
<dbReference type="SUPFAM" id="SSF54637">
    <property type="entry name" value="Thioesterase/thiol ester dehydrase-isomerase"/>
    <property type="match status" value="1"/>
</dbReference>
<organism evidence="1 2">
    <name type="scientific">Physocladia obscura</name>
    <dbReference type="NCBI Taxonomy" id="109957"/>
    <lineage>
        <taxon>Eukaryota</taxon>
        <taxon>Fungi</taxon>
        <taxon>Fungi incertae sedis</taxon>
        <taxon>Chytridiomycota</taxon>
        <taxon>Chytridiomycota incertae sedis</taxon>
        <taxon>Chytridiomycetes</taxon>
        <taxon>Chytridiales</taxon>
        <taxon>Chytriomycetaceae</taxon>
        <taxon>Physocladia</taxon>
    </lineage>
</organism>
<dbReference type="Gene3D" id="3.10.129.10">
    <property type="entry name" value="Hotdog Thioesterase"/>
    <property type="match status" value="1"/>
</dbReference>
<evidence type="ECO:0008006" key="3">
    <source>
        <dbReference type="Google" id="ProtNLM"/>
    </source>
</evidence>
<sequence>MPLARYPLQMRVTLQFGDFDASGALNSVAVYRYFETARLAYFEKLVGPRLSDDTFAAFIRGRGVGRIMRSAQLQMHDLQFPRSRFGADSMFILAARTPLVDIQHDRFRQEYLLCLIERESSEPTVVASGDAIIVSFDHIAKRKAAVPFQILSAFREIEANNHEQV</sequence>
<dbReference type="EMBL" id="JADGJH010001571">
    <property type="protein sequence ID" value="KAJ3112128.1"/>
    <property type="molecule type" value="Genomic_DNA"/>
</dbReference>
<dbReference type="AlphaFoldDB" id="A0AAD5SVP6"/>
<dbReference type="Proteomes" id="UP001211907">
    <property type="component" value="Unassembled WGS sequence"/>
</dbReference>
<evidence type="ECO:0000313" key="1">
    <source>
        <dbReference type="EMBL" id="KAJ3112128.1"/>
    </source>
</evidence>
<dbReference type="InterPro" id="IPR029069">
    <property type="entry name" value="HotDog_dom_sf"/>
</dbReference>
<comment type="caution">
    <text evidence="1">The sequence shown here is derived from an EMBL/GenBank/DDBJ whole genome shotgun (WGS) entry which is preliminary data.</text>
</comment>
<name>A0AAD5SVP6_9FUNG</name>
<keyword evidence="2" id="KW-1185">Reference proteome</keyword>
<evidence type="ECO:0000313" key="2">
    <source>
        <dbReference type="Proteomes" id="UP001211907"/>
    </source>
</evidence>
<proteinExistence type="predicted"/>
<gene>
    <name evidence="1" type="ORF">HK100_002444</name>
</gene>